<dbReference type="Proteomes" id="UP000249239">
    <property type="component" value="Unassembled WGS sequence"/>
</dbReference>
<dbReference type="AlphaFoldDB" id="A0A2W7N2R1"/>
<feature type="compositionally biased region" description="Basic and acidic residues" evidence="1">
    <location>
        <begin position="70"/>
        <end position="79"/>
    </location>
</feature>
<evidence type="ECO:0000256" key="1">
    <source>
        <dbReference type="SAM" id="MobiDB-lite"/>
    </source>
</evidence>
<feature type="compositionally biased region" description="Basic residues" evidence="1">
    <location>
        <begin position="93"/>
        <end position="104"/>
    </location>
</feature>
<dbReference type="OrthoDB" id="1123384at2"/>
<accession>A0A2W7N2R1</accession>
<feature type="compositionally biased region" description="Basic and acidic residues" evidence="1">
    <location>
        <begin position="33"/>
        <end position="61"/>
    </location>
</feature>
<comment type="caution">
    <text evidence="2">The sequence shown here is derived from an EMBL/GenBank/DDBJ whole genome shotgun (WGS) entry which is preliminary data.</text>
</comment>
<evidence type="ECO:0000313" key="3">
    <source>
        <dbReference type="Proteomes" id="UP000249239"/>
    </source>
</evidence>
<keyword evidence="3" id="KW-1185">Reference proteome</keyword>
<sequence length="198" mass="24193">MKTLYYIRKATLLTAFMAIGTIVWSQQNPRSQRRSDDNRQKYESPQKIERSESANRYEAPKSRHNQNNRQEQHERYDHNNKHHKRDSYNDHSRNHHQKHRHAYHHQLPSHHYNKFFHNGCEYFHANNHFYRYHPGYGYIRVNAPFVYVNVLPRHHVMRIYNGERHFYADGYVYLPYEYGYVLVPEPVRPGVSFNIVIR</sequence>
<protein>
    <submittedName>
        <fullName evidence="2">Uncharacterized protein</fullName>
    </submittedName>
</protein>
<organism evidence="2 3">
    <name type="scientific">Breznakibacter xylanolyticus</name>
    <dbReference type="NCBI Taxonomy" id="990"/>
    <lineage>
        <taxon>Bacteria</taxon>
        <taxon>Pseudomonadati</taxon>
        <taxon>Bacteroidota</taxon>
        <taxon>Bacteroidia</taxon>
        <taxon>Marinilabiliales</taxon>
        <taxon>Marinilabiliaceae</taxon>
        <taxon>Breznakibacter</taxon>
    </lineage>
</organism>
<evidence type="ECO:0000313" key="2">
    <source>
        <dbReference type="EMBL" id="PZX14398.1"/>
    </source>
</evidence>
<feature type="region of interest" description="Disordered" evidence="1">
    <location>
        <begin position="26"/>
        <end position="104"/>
    </location>
</feature>
<gene>
    <name evidence="2" type="ORF">LX69_02411</name>
</gene>
<name>A0A2W7N2R1_9BACT</name>
<dbReference type="EMBL" id="QKZK01000020">
    <property type="protein sequence ID" value="PZX14398.1"/>
    <property type="molecule type" value="Genomic_DNA"/>
</dbReference>
<reference evidence="2 3" key="1">
    <citation type="submission" date="2018-06" db="EMBL/GenBank/DDBJ databases">
        <title>Genomic Encyclopedia of Archaeal and Bacterial Type Strains, Phase II (KMG-II): from individual species to whole genera.</title>
        <authorList>
            <person name="Goeker M."/>
        </authorList>
    </citation>
    <scope>NUCLEOTIDE SEQUENCE [LARGE SCALE GENOMIC DNA]</scope>
    <source>
        <strain evidence="2 3">DSM 6779</strain>
    </source>
</reference>
<proteinExistence type="predicted"/>
<dbReference type="RefSeq" id="WP_111446266.1">
    <property type="nucleotide sequence ID" value="NZ_QKZK01000020.1"/>
</dbReference>